<proteinExistence type="inferred from homology"/>
<dbReference type="SUPFAM" id="SSF53822">
    <property type="entry name" value="Periplasmic binding protein-like I"/>
    <property type="match status" value="1"/>
</dbReference>
<dbReference type="InterPro" id="IPR028082">
    <property type="entry name" value="Peripla_BP_I"/>
</dbReference>
<dbReference type="Pfam" id="PF13407">
    <property type="entry name" value="Peripla_BP_4"/>
    <property type="match status" value="1"/>
</dbReference>
<dbReference type="Proteomes" id="UP000289794">
    <property type="component" value="Chromosome"/>
</dbReference>
<dbReference type="GO" id="GO:0030246">
    <property type="term" value="F:carbohydrate binding"/>
    <property type="evidence" value="ECO:0007669"/>
    <property type="project" value="UniProtKB-ARBA"/>
</dbReference>
<gene>
    <name evidence="6" type="primary">alsB_3</name>
    <name evidence="6" type="ORF">PMF13cell1_05553</name>
</gene>
<evidence type="ECO:0000256" key="2">
    <source>
        <dbReference type="ARBA" id="ARBA00007639"/>
    </source>
</evidence>
<dbReference type="RefSeq" id="WP_130182850.1">
    <property type="nucleotide sequence ID" value="NZ_AP031416.1"/>
</dbReference>
<dbReference type="Gene3D" id="3.40.50.2300">
    <property type="match status" value="2"/>
</dbReference>
<feature type="domain" description="Periplasmic binding protein" evidence="5">
    <location>
        <begin position="35"/>
        <end position="279"/>
    </location>
</feature>
<comment type="subcellular location">
    <subcellularLocation>
        <location evidence="1">Cell envelope</location>
    </subcellularLocation>
</comment>
<feature type="chain" id="PRO_5020738837" evidence="4">
    <location>
        <begin position="25"/>
        <end position="311"/>
    </location>
</feature>
<evidence type="ECO:0000313" key="6">
    <source>
        <dbReference type="EMBL" id="QBE99959.1"/>
    </source>
</evidence>
<dbReference type="InterPro" id="IPR025997">
    <property type="entry name" value="SBP_2_dom"/>
</dbReference>
<evidence type="ECO:0000256" key="3">
    <source>
        <dbReference type="ARBA" id="ARBA00022729"/>
    </source>
</evidence>
<evidence type="ECO:0000256" key="4">
    <source>
        <dbReference type="SAM" id="SignalP"/>
    </source>
</evidence>
<dbReference type="AlphaFoldDB" id="A0A4P6M5A3"/>
<dbReference type="EMBL" id="CP035945">
    <property type="protein sequence ID" value="QBE99959.1"/>
    <property type="molecule type" value="Genomic_DNA"/>
</dbReference>
<evidence type="ECO:0000259" key="5">
    <source>
        <dbReference type="Pfam" id="PF13407"/>
    </source>
</evidence>
<keyword evidence="3 4" id="KW-0732">Signal</keyword>
<protein>
    <submittedName>
        <fullName evidence="6">D-allose-binding periplasmic protein</fullName>
    </submittedName>
</protein>
<reference evidence="6 7" key="1">
    <citation type="submission" date="2019-01" db="EMBL/GenBank/DDBJ databases">
        <title>PMF-metabolizing Aryl O-demethylase.</title>
        <authorList>
            <person name="Kim M."/>
        </authorList>
    </citation>
    <scope>NUCLEOTIDE SEQUENCE [LARGE SCALE GENOMIC DNA]</scope>
    <source>
        <strain evidence="6 7">PMF1</strain>
    </source>
</reference>
<accession>A0A4P6M5A3</accession>
<sequence length="311" mass="34589">MRKSVGRLLLAVVCLLCMSGCAGKDVKEPEGEFIIGVVTKSRNSEYWMSVNAGMEKAAKEMNVKTVILSPDTETDKKIQKKMIRDLLKMKVDALAVSPIDSNDNRDYYLQAQELGIPVYSYDTPIADVEVPYIGIDNEKVGYELAGALAEKMGYKGNIAIIAGSREQTSHEERIAGFEKYMEQEPDIHIEVEKSGYSNLRVSEQEMEEIRSNYPDLDGIMTTSAVTALGLAEATKGSGIYIASVDDQEDAIRAVEEGRITVLGAQSGYDIGYETVKYIVNDKKGVKQDREKILDTQILTRENVEDYQNLKK</sequence>
<dbReference type="KEGG" id="bpro:PMF13cell1_05553"/>
<dbReference type="GO" id="GO:0030313">
    <property type="term" value="C:cell envelope"/>
    <property type="evidence" value="ECO:0007669"/>
    <property type="project" value="UniProtKB-SubCell"/>
</dbReference>
<evidence type="ECO:0000256" key="1">
    <source>
        <dbReference type="ARBA" id="ARBA00004196"/>
    </source>
</evidence>
<feature type="signal peptide" evidence="4">
    <location>
        <begin position="1"/>
        <end position="24"/>
    </location>
</feature>
<name>A0A4P6M5A3_9FIRM</name>
<dbReference type="PANTHER" id="PTHR46847:SF1">
    <property type="entry name" value="D-ALLOSE-BINDING PERIPLASMIC PROTEIN-RELATED"/>
    <property type="match status" value="1"/>
</dbReference>
<dbReference type="PANTHER" id="PTHR46847">
    <property type="entry name" value="D-ALLOSE-BINDING PERIPLASMIC PROTEIN-RELATED"/>
    <property type="match status" value="1"/>
</dbReference>
<comment type="similarity">
    <text evidence="2">Belongs to the bacterial solute-binding protein 2 family.</text>
</comment>
<evidence type="ECO:0000313" key="7">
    <source>
        <dbReference type="Proteomes" id="UP000289794"/>
    </source>
</evidence>
<organism evidence="6 7">
    <name type="scientific">Blautia producta</name>
    <dbReference type="NCBI Taxonomy" id="33035"/>
    <lineage>
        <taxon>Bacteria</taxon>
        <taxon>Bacillati</taxon>
        <taxon>Bacillota</taxon>
        <taxon>Clostridia</taxon>
        <taxon>Lachnospirales</taxon>
        <taxon>Lachnospiraceae</taxon>
        <taxon>Blautia</taxon>
    </lineage>
</organism>